<proteinExistence type="predicted"/>
<dbReference type="EMBL" id="BARV01010623">
    <property type="protein sequence ID" value="GAI14552.1"/>
    <property type="molecule type" value="Genomic_DNA"/>
</dbReference>
<sequence>MTAGKSYPFYEKGLAFLRTRLLGAVLMPALIGAAVSVRQGQFHWLRFVLIVAGLAAAELMNLLGSDYQAFRNPGQKD</sequence>
<name>X1L5D9_9ZZZZ</name>
<organism evidence="2">
    <name type="scientific">marine sediment metagenome</name>
    <dbReference type="NCBI Taxonomy" id="412755"/>
    <lineage>
        <taxon>unclassified sequences</taxon>
        <taxon>metagenomes</taxon>
        <taxon>ecological metagenomes</taxon>
    </lineage>
</organism>
<keyword evidence="1" id="KW-1133">Transmembrane helix</keyword>
<dbReference type="AlphaFoldDB" id="X1L5D9"/>
<evidence type="ECO:0000256" key="1">
    <source>
        <dbReference type="SAM" id="Phobius"/>
    </source>
</evidence>
<protein>
    <recommendedName>
        <fullName evidence="3">1,4-dihydroxy-2-naphthoate octaprenyltransferase</fullName>
    </recommendedName>
</protein>
<reference evidence="2" key="1">
    <citation type="journal article" date="2014" name="Front. Microbiol.">
        <title>High frequency of phylogenetically diverse reductive dehalogenase-homologous genes in deep subseafloor sedimentary metagenomes.</title>
        <authorList>
            <person name="Kawai M."/>
            <person name="Futagami T."/>
            <person name="Toyoda A."/>
            <person name="Takaki Y."/>
            <person name="Nishi S."/>
            <person name="Hori S."/>
            <person name="Arai W."/>
            <person name="Tsubouchi T."/>
            <person name="Morono Y."/>
            <person name="Uchiyama I."/>
            <person name="Ito T."/>
            <person name="Fujiyama A."/>
            <person name="Inagaki F."/>
            <person name="Takami H."/>
        </authorList>
    </citation>
    <scope>NUCLEOTIDE SEQUENCE</scope>
    <source>
        <strain evidence="2">Expedition CK06-06</strain>
    </source>
</reference>
<feature type="transmembrane region" description="Helical" evidence="1">
    <location>
        <begin position="44"/>
        <end position="63"/>
    </location>
</feature>
<accession>X1L5D9</accession>
<evidence type="ECO:0000313" key="2">
    <source>
        <dbReference type="EMBL" id="GAI14552.1"/>
    </source>
</evidence>
<keyword evidence="1" id="KW-0472">Membrane</keyword>
<evidence type="ECO:0008006" key="3">
    <source>
        <dbReference type="Google" id="ProtNLM"/>
    </source>
</evidence>
<feature type="transmembrane region" description="Helical" evidence="1">
    <location>
        <begin position="21"/>
        <end position="38"/>
    </location>
</feature>
<comment type="caution">
    <text evidence="2">The sequence shown here is derived from an EMBL/GenBank/DDBJ whole genome shotgun (WGS) entry which is preliminary data.</text>
</comment>
<gene>
    <name evidence="2" type="ORF">S06H3_20502</name>
</gene>
<keyword evidence="1" id="KW-0812">Transmembrane</keyword>
<feature type="non-terminal residue" evidence="2">
    <location>
        <position position="77"/>
    </location>
</feature>